<evidence type="ECO:0000256" key="1">
    <source>
        <dbReference type="SAM" id="MobiDB-lite"/>
    </source>
</evidence>
<dbReference type="Pfam" id="PF02538">
    <property type="entry name" value="Hydantoinase_B"/>
    <property type="match status" value="1"/>
</dbReference>
<protein>
    <recommendedName>
        <fullName evidence="2">Hydantoinase B/oxoprolinase domain-containing protein</fullName>
    </recommendedName>
</protein>
<feature type="domain" description="Hydantoinase B/oxoprolinase" evidence="2">
    <location>
        <begin position="136"/>
        <end position="177"/>
    </location>
</feature>
<evidence type="ECO:0000313" key="3">
    <source>
        <dbReference type="EMBL" id="RWA12414.1"/>
    </source>
</evidence>
<organism evidence="3 4">
    <name type="scientific">Xylaria grammica</name>
    <dbReference type="NCBI Taxonomy" id="363999"/>
    <lineage>
        <taxon>Eukaryota</taxon>
        <taxon>Fungi</taxon>
        <taxon>Dikarya</taxon>
        <taxon>Ascomycota</taxon>
        <taxon>Pezizomycotina</taxon>
        <taxon>Sordariomycetes</taxon>
        <taxon>Xylariomycetidae</taxon>
        <taxon>Xylariales</taxon>
        <taxon>Xylariaceae</taxon>
        <taxon>Xylaria</taxon>
    </lineage>
</organism>
<dbReference type="Proteomes" id="UP000286045">
    <property type="component" value="Unassembled WGS sequence"/>
</dbReference>
<feature type="compositionally biased region" description="Low complexity" evidence="1">
    <location>
        <begin position="40"/>
        <end position="53"/>
    </location>
</feature>
<dbReference type="AlphaFoldDB" id="A0A439DDB4"/>
<accession>A0A439DDB4</accession>
<dbReference type="GO" id="GO:0003824">
    <property type="term" value="F:catalytic activity"/>
    <property type="evidence" value="ECO:0007669"/>
    <property type="project" value="InterPro"/>
</dbReference>
<gene>
    <name evidence="3" type="ORF">EKO27_g2693</name>
</gene>
<feature type="compositionally biased region" description="Low complexity" evidence="1">
    <location>
        <begin position="62"/>
        <end position="107"/>
    </location>
</feature>
<sequence length="209" mass="21134">MPSCFICSKSASSANSRAALCSRGKDKSKTTSIGVGKPGTRGSSAQRQRQQQPGGRGHNAHAHANANTGKTSSGGNRNRNNGHSSIPSARSSSTSSVSSSPTASSIGAGAGGTRFEGAISREEVVSALAAQGQHVHAGGDGAEYEERRMNLGAKNTAAMKPGDRIIINTPGGGGWGPVGGESALARDADHTMAWRGGSHAAREEMALQA</sequence>
<evidence type="ECO:0000313" key="4">
    <source>
        <dbReference type="Proteomes" id="UP000286045"/>
    </source>
</evidence>
<comment type="caution">
    <text evidence="3">The sequence shown here is derived from an EMBL/GenBank/DDBJ whole genome shotgun (WGS) entry which is preliminary data.</text>
</comment>
<dbReference type="EMBL" id="RYZI01000051">
    <property type="protein sequence ID" value="RWA12414.1"/>
    <property type="molecule type" value="Genomic_DNA"/>
</dbReference>
<feature type="compositionally biased region" description="Low complexity" evidence="1">
    <location>
        <begin position="8"/>
        <end position="22"/>
    </location>
</feature>
<feature type="region of interest" description="Disordered" evidence="1">
    <location>
        <begin position="1"/>
        <end position="111"/>
    </location>
</feature>
<name>A0A439DDB4_9PEZI</name>
<dbReference type="InterPro" id="IPR003692">
    <property type="entry name" value="Hydantoinase_B"/>
</dbReference>
<proteinExistence type="predicted"/>
<keyword evidence="4" id="KW-1185">Reference proteome</keyword>
<evidence type="ECO:0000259" key="2">
    <source>
        <dbReference type="Pfam" id="PF02538"/>
    </source>
</evidence>
<dbReference type="STRING" id="363999.A0A439DDB4"/>
<reference evidence="3 4" key="1">
    <citation type="submission" date="2018-12" db="EMBL/GenBank/DDBJ databases">
        <title>Draft genome sequence of Xylaria grammica IHI A82.</title>
        <authorList>
            <person name="Buettner E."/>
            <person name="Kellner H."/>
        </authorList>
    </citation>
    <scope>NUCLEOTIDE SEQUENCE [LARGE SCALE GENOMIC DNA]</scope>
    <source>
        <strain evidence="3 4">IHI A82</strain>
    </source>
</reference>